<feature type="compositionally biased region" description="Polar residues" evidence="1">
    <location>
        <begin position="808"/>
        <end position="826"/>
    </location>
</feature>
<feature type="compositionally biased region" description="Polar residues" evidence="1">
    <location>
        <begin position="778"/>
        <end position="801"/>
    </location>
</feature>
<feature type="region of interest" description="Disordered" evidence="1">
    <location>
        <begin position="423"/>
        <end position="566"/>
    </location>
</feature>
<organism evidence="2 3">
    <name type="scientific">Myriangium duriaei CBS 260.36</name>
    <dbReference type="NCBI Taxonomy" id="1168546"/>
    <lineage>
        <taxon>Eukaryota</taxon>
        <taxon>Fungi</taxon>
        <taxon>Dikarya</taxon>
        <taxon>Ascomycota</taxon>
        <taxon>Pezizomycotina</taxon>
        <taxon>Dothideomycetes</taxon>
        <taxon>Dothideomycetidae</taxon>
        <taxon>Myriangiales</taxon>
        <taxon>Myriangiaceae</taxon>
        <taxon>Myriangium</taxon>
    </lineage>
</organism>
<evidence type="ECO:0000313" key="2">
    <source>
        <dbReference type="EMBL" id="KAF2152550.1"/>
    </source>
</evidence>
<feature type="compositionally biased region" description="Polar residues" evidence="1">
    <location>
        <begin position="658"/>
        <end position="669"/>
    </location>
</feature>
<feature type="compositionally biased region" description="Polar residues" evidence="1">
    <location>
        <begin position="57"/>
        <end position="70"/>
    </location>
</feature>
<feature type="compositionally biased region" description="Polar residues" evidence="1">
    <location>
        <begin position="337"/>
        <end position="355"/>
    </location>
</feature>
<evidence type="ECO:0000256" key="1">
    <source>
        <dbReference type="SAM" id="MobiDB-lite"/>
    </source>
</evidence>
<feature type="region of interest" description="Disordered" evidence="1">
    <location>
        <begin position="180"/>
        <end position="374"/>
    </location>
</feature>
<feature type="compositionally biased region" description="Polar residues" evidence="1">
    <location>
        <begin position="1286"/>
        <end position="1296"/>
    </location>
</feature>
<keyword evidence="3" id="KW-1185">Reference proteome</keyword>
<reference evidence="2" key="1">
    <citation type="journal article" date="2020" name="Stud. Mycol.">
        <title>101 Dothideomycetes genomes: a test case for predicting lifestyles and emergence of pathogens.</title>
        <authorList>
            <person name="Haridas S."/>
            <person name="Albert R."/>
            <person name="Binder M."/>
            <person name="Bloem J."/>
            <person name="Labutti K."/>
            <person name="Salamov A."/>
            <person name="Andreopoulos B."/>
            <person name="Baker S."/>
            <person name="Barry K."/>
            <person name="Bills G."/>
            <person name="Bluhm B."/>
            <person name="Cannon C."/>
            <person name="Castanera R."/>
            <person name="Culley D."/>
            <person name="Daum C."/>
            <person name="Ezra D."/>
            <person name="Gonzalez J."/>
            <person name="Henrissat B."/>
            <person name="Kuo A."/>
            <person name="Liang C."/>
            <person name="Lipzen A."/>
            <person name="Lutzoni F."/>
            <person name="Magnuson J."/>
            <person name="Mondo S."/>
            <person name="Nolan M."/>
            <person name="Ohm R."/>
            <person name="Pangilinan J."/>
            <person name="Park H.-J."/>
            <person name="Ramirez L."/>
            <person name="Alfaro M."/>
            <person name="Sun H."/>
            <person name="Tritt A."/>
            <person name="Yoshinaga Y."/>
            <person name="Zwiers L.-H."/>
            <person name="Turgeon B."/>
            <person name="Goodwin S."/>
            <person name="Spatafora J."/>
            <person name="Crous P."/>
            <person name="Grigoriev I."/>
        </authorList>
    </citation>
    <scope>NUCLEOTIDE SEQUENCE</scope>
    <source>
        <strain evidence="2">CBS 260.36</strain>
    </source>
</reference>
<feature type="region of interest" description="Disordered" evidence="1">
    <location>
        <begin position="1107"/>
        <end position="1137"/>
    </location>
</feature>
<feature type="compositionally biased region" description="Basic and acidic residues" evidence="1">
    <location>
        <begin position="300"/>
        <end position="309"/>
    </location>
</feature>
<proteinExistence type="predicted"/>
<evidence type="ECO:0000313" key="3">
    <source>
        <dbReference type="Proteomes" id="UP000799439"/>
    </source>
</evidence>
<dbReference type="Proteomes" id="UP000799439">
    <property type="component" value="Unassembled WGS sequence"/>
</dbReference>
<feature type="region of interest" description="Disordered" evidence="1">
    <location>
        <begin position="847"/>
        <end position="883"/>
    </location>
</feature>
<comment type="caution">
    <text evidence="2">The sequence shown here is derived from an EMBL/GenBank/DDBJ whole genome shotgun (WGS) entry which is preliminary data.</text>
</comment>
<sequence>MASPDTQNVVVNSQSVDDTSSIDVYAKQPNSTSASHGAFNPSSTPPPTNLSGKLDTNGVTQARSSSSLSGNIHLEGQANGQNLSADHLSLADTASVQGSFADVDSTRDANSVADPFDPSVGSDTDTSRADIGEQLKDGSGLRSAKKLTSFKAVSVTKNFLAKTASASVAAKAGDKTIPTIGISQPLARPRLVAKSGSGLRDSPRTRSGADSPADGSTVWNKNRPAPPPPTKHFTDEELKQQYGIHLASRIQADDSNKQSKWADIDDDEDDWAPETVEWMDGTKSTINPEPLPNINAKDATAAKDARPLETKPILTALKRPQATGPPKTVLRPGAAQQAKQDLANSKESQEPNSLTGPKAHAPVPTKSPWATLPPIDKSAPIADFDALHAPAAKPTLGSQDARMMDGSFHNSIAREMEADTFDRAWRETDRGPRELFNSQSGRYEPAPEGRRGSMRREQGYRQPSVLQRPSQSDGSDVAIEPYQARGAQMDGSPWTRRRGSSISAHSAQPFERRISISQKGPDSSSPAENRTGIVIGHDIGPQAKQSSPKQAQKIQQQVDDRNEEILRQKRIMQEKRELAIRRRKEEEEKEEAERRERIRLKLESLGLEPLPDKSQASVSPAQRSTSGEALQQPTKVENIAEPTTSSLANEELRISPVKAQSLSMSNTHSDPGIAGNQISPQKAMVSPAHTAPPRGGHEAAQSRGQEVDSSRGQEVGSSRGVSSYSSPGDSKVQPVYKSPGLSADTFATWGHRSGPANAPNPNVWGPPGALRHIGNGAFDSSFSRIPPRMQNQNIDLGQNTGFIAPGQSARSPSSGTRQETSPMRHQQMLSDQNLAALGLVDTPNETFAPVASAGPSPAQVPLSPIAPPPRYQKPAPVSEHRGPSAWTQFATQSDVVRRPFDPAVRQAGHLDDGQAPQQRWKETFKQTKVQGDWNGARRELVAAQETVHGARASADSPAPPVTHTQQPAAAPIAGAHPRQSTVRLPEASPTPLMAASARGSASTPSVNATSGQHQSRFFPTSLLGGSPPPEEASHPVHSGGDRDRPTVNLPTPKPHVRLPPAVIAAMPPTQPSPVIMPERAPSYRNGPQPLVQSSDWQARFNGLFGRVQTTTATPPSPPKTPPKAAAVPSPAPLSSSKAEVFDIGSGHSATVSLPTRPVSAPSSAGVSVDMASKPTFDDIFDGELSFGSTPKVSVPRSPLYQPENPERSGLHILRMRPIAKFDKPVEPLSRQSDETPASRSISIHLPFSGTGSHKIHMKRSSSATKVERKASHPAKMPRSSKPVKNRQPSAKVQATS</sequence>
<feature type="compositionally biased region" description="Low complexity" evidence="1">
    <location>
        <begin position="1122"/>
        <end position="1137"/>
    </location>
</feature>
<feature type="compositionally biased region" description="Basic and acidic residues" evidence="1">
    <location>
        <begin position="423"/>
        <end position="433"/>
    </location>
</feature>
<name>A0A9P4MFM1_9PEZI</name>
<feature type="compositionally biased region" description="Polar residues" evidence="1">
    <location>
        <begin position="515"/>
        <end position="528"/>
    </location>
</feature>
<feature type="region of interest" description="Disordered" evidence="1">
    <location>
        <begin position="1191"/>
        <end position="1296"/>
    </location>
</feature>
<dbReference type="EMBL" id="ML996086">
    <property type="protein sequence ID" value="KAF2152550.1"/>
    <property type="molecule type" value="Genomic_DNA"/>
</dbReference>
<feature type="region of interest" description="Disordered" evidence="1">
    <location>
        <begin position="106"/>
        <end position="143"/>
    </location>
</feature>
<feature type="compositionally biased region" description="Basic and acidic residues" evidence="1">
    <location>
        <begin position="251"/>
        <end position="263"/>
    </location>
</feature>
<feature type="compositionally biased region" description="Low complexity" evidence="1">
    <location>
        <begin position="541"/>
        <end position="557"/>
    </location>
</feature>
<accession>A0A9P4MFM1</accession>
<feature type="compositionally biased region" description="Low complexity" evidence="1">
    <location>
        <begin position="715"/>
        <end position="732"/>
    </location>
</feature>
<gene>
    <name evidence="2" type="ORF">K461DRAFT_321538</name>
</gene>
<feature type="compositionally biased region" description="Basic and acidic residues" evidence="1">
    <location>
        <begin position="445"/>
        <end position="459"/>
    </location>
</feature>
<protein>
    <submittedName>
        <fullName evidence="2">Uncharacterized protein</fullName>
    </submittedName>
</protein>
<feature type="compositionally biased region" description="Polar residues" evidence="1">
    <location>
        <begin position="999"/>
        <end position="1018"/>
    </location>
</feature>
<feature type="compositionally biased region" description="Basic and acidic residues" evidence="1">
    <location>
        <begin position="1031"/>
        <end position="1045"/>
    </location>
</feature>
<feature type="region of interest" description="Disordered" evidence="1">
    <location>
        <begin position="600"/>
        <end position="826"/>
    </location>
</feature>
<feature type="compositionally biased region" description="Basic and acidic residues" evidence="1">
    <location>
        <begin position="125"/>
        <end position="136"/>
    </location>
</feature>
<feature type="compositionally biased region" description="Polar residues" evidence="1">
    <location>
        <begin position="614"/>
        <end position="648"/>
    </location>
</feature>
<feature type="region of interest" description="Disordered" evidence="1">
    <location>
        <begin position="1"/>
        <end position="75"/>
    </location>
</feature>
<feature type="region of interest" description="Disordered" evidence="1">
    <location>
        <begin position="943"/>
        <end position="1054"/>
    </location>
</feature>
<dbReference type="OrthoDB" id="5416983at2759"/>
<feature type="compositionally biased region" description="Polar residues" evidence="1">
    <location>
        <begin position="1"/>
        <end position="35"/>
    </location>
</feature>
<feature type="compositionally biased region" description="Polar residues" evidence="1">
    <location>
        <begin position="464"/>
        <end position="474"/>
    </location>
</feature>